<dbReference type="InterPro" id="IPR043134">
    <property type="entry name" value="GTP-CH-I_N"/>
</dbReference>
<dbReference type="Gene3D" id="1.10.286.10">
    <property type="match status" value="1"/>
</dbReference>
<proteinExistence type="predicted"/>
<name>A0A6J5WBL1_PRUAR</name>
<sequence>MGYLIKLISISWFHLDQIRSIPIHGDCCGKQGRDRGLGEDLNREGLKKMPLRVAKGKEQGEDGAFFGFCFH</sequence>
<dbReference type="EMBL" id="CAEKKB010000002">
    <property type="protein sequence ID" value="CAB4298939.1"/>
    <property type="molecule type" value="Genomic_DNA"/>
</dbReference>
<dbReference type="AlphaFoldDB" id="A0A6J5WBL1"/>
<evidence type="ECO:0000313" key="2">
    <source>
        <dbReference type="Proteomes" id="UP000507245"/>
    </source>
</evidence>
<gene>
    <name evidence="1" type="ORF">ORAREDHAP_LOCUS11886</name>
</gene>
<accession>A0A6J5WBL1</accession>
<protein>
    <submittedName>
        <fullName evidence="1">Uncharacterized protein</fullName>
    </submittedName>
</protein>
<dbReference type="Proteomes" id="UP000507245">
    <property type="component" value="Unassembled WGS sequence"/>
</dbReference>
<organism evidence="1 2">
    <name type="scientific">Prunus armeniaca</name>
    <name type="common">Apricot</name>
    <name type="synonym">Armeniaca vulgaris</name>
    <dbReference type="NCBI Taxonomy" id="36596"/>
    <lineage>
        <taxon>Eukaryota</taxon>
        <taxon>Viridiplantae</taxon>
        <taxon>Streptophyta</taxon>
        <taxon>Embryophyta</taxon>
        <taxon>Tracheophyta</taxon>
        <taxon>Spermatophyta</taxon>
        <taxon>Magnoliopsida</taxon>
        <taxon>eudicotyledons</taxon>
        <taxon>Gunneridae</taxon>
        <taxon>Pentapetalae</taxon>
        <taxon>rosids</taxon>
        <taxon>fabids</taxon>
        <taxon>Rosales</taxon>
        <taxon>Rosaceae</taxon>
        <taxon>Amygdaloideae</taxon>
        <taxon>Amygdaleae</taxon>
        <taxon>Prunus</taxon>
    </lineage>
</organism>
<evidence type="ECO:0000313" key="1">
    <source>
        <dbReference type="EMBL" id="CAB4298939.1"/>
    </source>
</evidence>
<reference evidence="2" key="1">
    <citation type="journal article" date="2020" name="Genome Biol.">
        <title>Gamete binning: chromosome-level and haplotype-resolved genome assembly enabled by high-throughput single-cell sequencing of gamete genomes.</title>
        <authorList>
            <person name="Campoy J.A."/>
            <person name="Sun H."/>
            <person name="Goel M."/>
            <person name="Jiao W.-B."/>
            <person name="Folz-Donahue K."/>
            <person name="Wang N."/>
            <person name="Rubio M."/>
            <person name="Liu C."/>
            <person name="Kukat C."/>
            <person name="Ruiz D."/>
            <person name="Huettel B."/>
            <person name="Schneeberger K."/>
        </authorList>
    </citation>
    <scope>NUCLEOTIDE SEQUENCE [LARGE SCALE GENOMIC DNA]</scope>
    <source>
        <strain evidence="2">cv. Rojo Pasion</strain>
    </source>
</reference>
<keyword evidence="2" id="KW-1185">Reference proteome</keyword>